<dbReference type="InterPro" id="IPR038727">
    <property type="entry name" value="NadR/Ttd14_AAA_dom"/>
</dbReference>
<comment type="caution">
    <text evidence="2">The sequence shown here is derived from an EMBL/GenBank/DDBJ whole genome shotgun (WGS) entry which is preliminary data.</text>
</comment>
<dbReference type="InterPro" id="IPR052735">
    <property type="entry name" value="NAD_biosynth-regulator"/>
</dbReference>
<gene>
    <name evidence="2" type="ORF">ABS26_06345</name>
</gene>
<protein>
    <recommendedName>
        <fullName evidence="1">NadR/Ttd14 AAA domain-containing protein</fullName>
    </recommendedName>
</protein>
<accession>A0A0R2XRM1</accession>
<dbReference type="SUPFAM" id="SSF52540">
    <property type="entry name" value="P-loop containing nucleoside triphosphate hydrolases"/>
    <property type="match status" value="1"/>
</dbReference>
<dbReference type="AlphaFoldDB" id="A0A0R2XRM1"/>
<sequence>AMHSEVIVITGPESSGKTTLAVQLSAYWKSPCVAEVARSYLKDKISYQQSDLLEIAKQQHRNESAVLSESPSRLVCDTDLLVIMIWSEVKYGCCDPWIYETFENCLAQKSTRRRYYLCDSNIPWQADSLRENPNNRNELFKLYLQKLKKYELSFTIVKGDPKQRFEQVVTAAGF</sequence>
<dbReference type="Gene3D" id="3.40.50.300">
    <property type="entry name" value="P-loop containing nucleotide triphosphate hydrolases"/>
    <property type="match status" value="1"/>
</dbReference>
<dbReference type="Pfam" id="PF13521">
    <property type="entry name" value="AAA_28"/>
    <property type="match status" value="1"/>
</dbReference>
<evidence type="ECO:0000259" key="1">
    <source>
        <dbReference type="Pfam" id="PF13521"/>
    </source>
</evidence>
<reference evidence="2 3" key="1">
    <citation type="submission" date="2015-10" db="EMBL/GenBank/DDBJ databases">
        <title>Metagenome-Assembled Genomes uncover a global brackish microbiome.</title>
        <authorList>
            <person name="Hugerth L.W."/>
            <person name="Larsson J."/>
            <person name="Alneberg J."/>
            <person name="Lindh M.V."/>
            <person name="Legrand C."/>
            <person name="Pinhassi J."/>
            <person name="Andersson A.F."/>
        </authorList>
    </citation>
    <scope>NUCLEOTIDE SEQUENCE [LARGE SCALE GENOMIC DNA]</scope>
    <source>
        <strain evidence="2">BACL3 MAG-120531-bin86</strain>
    </source>
</reference>
<dbReference type="InterPro" id="IPR027417">
    <property type="entry name" value="P-loop_NTPase"/>
</dbReference>
<name>A0A0R2XRM1_9GAMM</name>
<feature type="non-terminal residue" evidence="2">
    <location>
        <position position="1"/>
    </location>
</feature>
<dbReference type="EMBL" id="LIDH01000359">
    <property type="protein sequence ID" value="KRP37009.1"/>
    <property type="molecule type" value="Genomic_DNA"/>
</dbReference>
<dbReference type="PANTHER" id="PTHR37512">
    <property type="entry name" value="TRIFUNCTIONAL NAD BIOSYNTHESIS/REGULATOR PROTEIN NADR"/>
    <property type="match status" value="1"/>
</dbReference>
<evidence type="ECO:0000313" key="3">
    <source>
        <dbReference type="Proteomes" id="UP000052124"/>
    </source>
</evidence>
<proteinExistence type="predicted"/>
<evidence type="ECO:0000313" key="2">
    <source>
        <dbReference type="EMBL" id="KRP37009.1"/>
    </source>
</evidence>
<dbReference type="PANTHER" id="PTHR37512:SF1">
    <property type="entry name" value="NADR_TTD14 AAA DOMAIN-CONTAINING PROTEIN"/>
    <property type="match status" value="1"/>
</dbReference>
<dbReference type="Proteomes" id="UP000052124">
    <property type="component" value="Unassembled WGS sequence"/>
</dbReference>
<organism evidence="2 3">
    <name type="scientific">OM182 bacterium BACL3 MAG-120531-bin86</name>
    <dbReference type="NCBI Taxonomy" id="1655628"/>
    <lineage>
        <taxon>Bacteria</taxon>
        <taxon>Pseudomonadati</taxon>
        <taxon>Pseudomonadota</taxon>
        <taxon>Gammaproteobacteria</taxon>
        <taxon>OMG group</taxon>
        <taxon>OM182 clade</taxon>
    </lineage>
</organism>
<feature type="domain" description="NadR/Ttd14 AAA" evidence="1">
    <location>
        <begin position="7"/>
        <end position="164"/>
    </location>
</feature>